<proteinExistence type="inferred from homology"/>
<keyword evidence="10" id="KW-0496">Mitochondrion</keyword>
<evidence type="ECO:0000256" key="8">
    <source>
        <dbReference type="ARBA" id="ARBA00022989"/>
    </source>
</evidence>
<evidence type="ECO:0000256" key="2">
    <source>
        <dbReference type="ARBA" id="ARBA00006355"/>
    </source>
</evidence>
<evidence type="ECO:0000313" key="14">
    <source>
        <dbReference type="Proteomes" id="UP000243515"/>
    </source>
</evidence>
<comment type="similarity">
    <text evidence="2">Belongs to the TIM54 family.</text>
</comment>
<protein>
    <recommendedName>
        <fullName evidence="3">Mitochondrial import inner membrane translocase subunit TIM54</fullName>
    </recommendedName>
</protein>
<evidence type="ECO:0000313" key="13">
    <source>
        <dbReference type="EMBL" id="OXV06759.1"/>
    </source>
</evidence>
<dbReference type="Proteomes" id="UP000243515">
    <property type="component" value="Unassembled WGS sequence"/>
</dbReference>
<evidence type="ECO:0000256" key="10">
    <source>
        <dbReference type="ARBA" id="ARBA00023128"/>
    </source>
</evidence>
<keyword evidence="8" id="KW-1133">Transmembrane helix</keyword>
<dbReference type="GO" id="GO:0005743">
    <property type="term" value="C:mitochondrial inner membrane"/>
    <property type="evidence" value="ECO:0007669"/>
    <property type="project" value="UniProtKB-SubCell"/>
</dbReference>
<feature type="compositionally biased region" description="Polar residues" evidence="12">
    <location>
        <begin position="188"/>
        <end position="200"/>
    </location>
</feature>
<keyword evidence="9" id="KW-0811">Translocation</keyword>
<accession>A0A232LRJ4</accession>
<feature type="region of interest" description="Disordered" evidence="12">
    <location>
        <begin position="164"/>
        <end position="247"/>
    </location>
</feature>
<gene>
    <name evidence="13" type="ORF">Egran_05477</name>
</gene>
<keyword evidence="6" id="KW-0999">Mitochondrion inner membrane</keyword>
<evidence type="ECO:0000256" key="12">
    <source>
        <dbReference type="SAM" id="MobiDB-lite"/>
    </source>
</evidence>
<evidence type="ECO:0000256" key="9">
    <source>
        <dbReference type="ARBA" id="ARBA00023010"/>
    </source>
</evidence>
<keyword evidence="11" id="KW-0472">Membrane</keyword>
<sequence>MIFLTVVGSFGGALIYDRRRKQLAQRKWSNLVAHLSKETLPVEQTRRKLTVFLAAPPGDGLRVAREHFQEYVKPILVSAALDYEVIEGRREGEIRAGLAENIRKFRRRAGEASNLVVEDSTESAIAETRRRMGVYEEPGPKGDLVIGRHAWKEYIRGFHEGWLGPLDPPSPASPEQISSGERAMTPSLDGSNSESSTDSTADAERKDPNATEKDETPKEPPKSRRPTPPFVTPAQYPSRSIPANLPSTFEGSSPIPFPHILGFLNTPIRLYRFLTQRYLADSVGHDVAALVLASLTRPYGDGSSSTHSDVNVFDATSSDGLPASSGSYEQQGILEHEEKEWRKSTWTKIDGEENYKEREWLDDIVVDPRLASRMRRFILAPEEELRAERIAQGQEWVLGEEKPRRSPFWKQMWIKYGHGEDENAAKTRSIIGNLDDEEVSR</sequence>
<comment type="caution">
    <text evidence="13">The sequence shown here is derived from an EMBL/GenBank/DDBJ whole genome shotgun (WGS) entry which is preliminary data.</text>
</comment>
<evidence type="ECO:0000256" key="4">
    <source>
        <dbReference type="ARBA" id="ARBA00022448"/>
    </source>
</evidence>
<dbReference type="AlphaFoldDB" id="A0A232LRJ4"/>
<dbReference type="EMBL" id="NPHW01005437">
    <property type="protein sequence ID" value="OXV06759.1"/>
    <property type="molecule type" value="Genomic_DNA"/>
</dbReference>
<keyword evidence="5" id="KW-0812">Transmembrane</keyword>
<dbReference type="OrthoDB" id="5598305at2759"/>
<evidence type="ECO:0000256" key="7">
    <source>
        <dbReference type="ARBA" id="ARBA00022927"/>
    </source>
</evidence>
<evidence type="ECO:0000256" key="1">
    <source>
        <dbReference type="ARBA" id="ARBA00004434"/>
    </source>
</evidence>
<comment type="subcellular location">
    <subcellularLocation>
        <location evidence="1">Mitochondrion inner membrane</location>
        <topology evidence="1">Single-pass membrane protein</topology>
    </subcellularLocation>
</comment>
<dbReference type="Pfam" id="PF11711">
    <property type="entry name" value="Tim54"/>
    <property type="match status" value="1"/>
</dbReference>
<evidence type="ECO:0000256" key="11">
    <source>
        <dbReference type="ARBA" id="ARBA00023136"/>
    </source>
</evidence>
<keyword evidence="7" id="KW-0653">Protein transport</keyword>
<dbReference type="GO" id="GO:0015031">
    <property type="term" value="P:protein transport"/>
    <property type="evidence" value="ECO:0007669"/>
    <property type="project" value="UniProtKB-KW"/>
</dbReference>
<reference evidence="13 14" key="1">
    <citation type="journal article" date="2015" name="Environ. Microbiol.">
        <title>Metagenome sequence of Elaphomyces granulatus from sporocarp tissue reveals Ascomycota ectomycorrhizal fingerprints of genome expansion and a Proteobacteria-rich microbiome.</title>
        <authorList>
            <person name="Quandt C.A."/>
            <person name="Kohler A."/>
            <person name="Hesse C.N."/>
            <person name="Sharpton T.J."/>
            <person name="Martin F."/>
            <person name="Spatafora J.W."/>
        </authorList>
    </citation>
    <scope>NUCLEOTIDE SEQUENCE [LARGE SCALE GENOMIC DNA]</scope>
    <source>
        <strain evidence="13 14">OSC145934</strain>
    </source>
</reference>
<keyword evidence="14" id="KW-1185">Reference proteome</keyword>
<evidence type="ECO:0000256" key="3">
    <source>
        <dbReference type="ARBA" id="ARBA00020796"/>
    </source>
</evidence>
<keyword evidence="4" id="KW-0813">Transport</keyword>
<evidence type="ECO:0000256" key="5">
    <source>
        <dbReference type="ARBA" id="ARBA00022692"/>
    </source>
</evidence>
<dbReference type="InterPro" id="IPR021056">
    <property type="entry name" value="Mt_import_IM_translocase_Tim54"/>
</dbReference>
<feature type="compositionally biased region" description="Basic and acidic residues" evidence="12">
    <location>
        <begin position="202"/>
        <end position="222"/>
    </location>
</feature>
<evidence type="ECO:0000256" key="6">
    <source>
        <dbReference type="ARBA" id="ARBA00022792"/>
    </source>
</evidence>
<organism evidence="13 14">
    <name type="scientific">Elaphomyces granulatus</name>
    <dbReference type="NCBI Taxonomy" id="519963"/>
    <lineage>
        <taxon>Eukaryota</taxon>
        <taxon>Fungi</taxon>
        <taxon>Dikarya</taxon>
        <taxon>Ascomycota</taxon>
        <taxon>Pezizomycotina</taxon>
        <taxon>Eurotiomycetes</taxon>
        <taxon>Eurotiomycetidae</taxon>
        <taxon>Eurotiales</taxon>
        <taxon>Elaphomycetaceae</taxon>
        <taxon>Elaphomyces</taxon>
    </lineage>
</organism>
<name>A0A232LRJ4_9EURO</name>